<dbReference type="InterPro" id="IPR058240">
    <property type="entry name" value="rSAM_sf"/>
</dbReference>
<gene>
    <name evidence="8" type="ORF">CYMTET_49023</name>
</gene>
<accession>A0AAE0BR12</accession>
<evidence type="ECO:0000256" key="6">
    <source>
        <dbReference type="ARBA" id="ARBA00023014"/>
    </source>
</evidence>
<dbReference type="GO" id="GO:0070475">
    <property type="term" value="P:rRNA base methylation"/>
    <property type="evidence" value="ECO:0007669"/>
    <property type="project" value="TreeGrafter"/>
</dbReference>
<evidence type="ECO:0000313" key="9">
    <source>
        <dbReference type="Proteomes" id="UP001190700"/>
    </source>
</evidence>
<dbReference type="SUPFAM" id="SSF102114">
    <property type="entry name" value="Radical SAM enzymes"/>
    <property type="match status" value="1"/>
</dbReference>
<dbReference type="InterPro" id="IPR013785">
    <property type="entry name" value="Aldolase_TIM"/>
</dbReference>
<organism evidence="8 9">
    <name type="scientific">Cymbomonas tetramitiformis</name>
    <dbReference type="NCBI Taxonomy" id="36881"/>
    <lineage>
        <taxon>Eukaryota</taxon>
        <taxon>Viridiplantae</taxon>
        <taxon>Chlorophyta</taxon>
        <taxon>Pyramimonadophyceae</taxon>
        <taxon>Pyramimonadales</taxon>
        <taxon>Pyramimonadaceae</taxon>
        <taxon>Cymbomonas</taxon>
    </lineage>
</organism>
<evidence type="ECO:0000256" key="1">
    <source>
        <dbReference type="ARBA" id="ARBA00001966"/>
    </source>
</evidence>
<sequence length="473" mass="53499">MSHLGGSLCPYAPHPMRSVAVRSDRVNKAFNTRVQHRARNRRDSSGVCKSAVRLAKAAFSSYISLSVRKDADNDRNYDKLPRLPIYWQSIKTAWLYTRLKVISSSAVGVSSTERCRLVIERPLKRDNERAGGETSVLDVQALEEFFRANDIKMNHVNTVYREIFKRGRTAFWETPDIGRKTQDLLKENFVLTTSKVVEVAEAEDGSGAKLIIELKDGHRVETVIINHTHKARKRSTVCVSSQVGCAMGCTFCATGTMGLQANLTAGEIIEQVWHARQYCTPRNVVFMGMGEPMDNYEEVLVSLRGLTQQNQFNVCMDRITVSTVGVVNRIQQLADDCPEVSLALSLHSSNQALRTQIIPSGGRFTVDKLQAAIDYYIERTGRQVMLEYTLMGGLNDLPIFAKELCEFIQTRKVFVNLIPYNPTEIGALHGYMVPKDDDCIVFEDILNDFGIKTKIRWKFTGCTMRQRWCTSMW</sequence>
<dbReference type="SFLD" id="SFLDS00029">
    <property type="entry name" value="Radical_SAM"/>
    <property type="match status" value="1"/>
</dbReference>
<dbReference type="PANTHER" id="PTHR30544:SF8">
    <property type="entry name" value="RADICAL SAM SUPERFAMILY PROTEIN"/>
    <property type="match status" value="1"/>
</dbReference>
<keyword evidence="3" id="KW-0949">S-adenosyl-L-methionine</keyword>
<dbReference type="PANTHER" id="PTHR30544">
    <property type="entry name" value="23S RRNA METHYLTRANSFERASE"/>
    <property type="match status" value="1"/>
</dbReference>
<evidence type="ECO:0000256" key="2">
    <source>
        <dbReference type="ARBA" id="ARBA00022485"/>
    </source>
</evidence>
<dbReference type="CDD" id="cd01335">
    <property type="entry name" value="Radical_SAM"/>
    <property type="match status" value="1"/>
</dbReference>
<comment type="caution">
    <text evidence="8">The sequence shown here is derived from an EMBL/GenBank/DDBJ whole genome shotgun (WGS) entry which is preliminary data.</text>
</comment>
<name>A0AAE0BR12_9CHLO</name>
<keyword evidence="2" id="KW-0004">4Fe-4S</keyword>
<dbReference type="InterPro" id="IPR040072">
    <property type="entry name" value="Methyltransferase_A"/>
</dbReference>
<dbReference type="EMBL" id="LGRX02033451">
    <property type="protein sequence ID" value="KAK3241186.1"/>
    <property type="molecule type" value="Genomic_DNA"/>
</dbReference>
<evidence type="ECO:0000259" key="7">
    <source>
        <dbReference type="PROSITE" id="PS51918"/>
    </source>
</evidence>
<evidence type="ECO:0000256" key="5">
    <source>
        <dbReference type="ARBA" id="ARBA00023004"/>
    </source>
</evidence>
<keyword evidence="9" id="KW-1185">Reference proteome</keyword>
<comment type="cofactor">
    <cofactor evidence="1">
        <name>[4Fe-4S] cluster</name>
        <dbReference type="ChEBI" id="CHEBI:49883"/>
    </cofactor>
</comment>
<dbReference type="GO" id="GO:0030488">
    <property type="term" value="P:tRNA methylation"/>
    <property type="evidence" value="ECO:0007669"/>
    <property type="project" value="TreeGrafter"/>
</dbReference>
<reference evidence="8 9" key="1">
    <citation type="journal article" date="2015" name="Genome Biol. Evol.">
        <title>Comparative Genomics of a Bacterivorous Green Alga Reveals Evolutionary Causalities and Consequences of Phago-Mixotrophic Mode of Nutrition.</title>
        <authorList>
            <person name="Burns J.A."/>
            <person name="Paasch A."/>
            <person name="Narechania A."/>
            <person name="Kim E."/>
        </authorList>
    </citation>
    <scope>NUCLEOTIDE SEQUENCE [LARGE SCALE GENOMIC DNA]</scope>
    <source>
        <strain evidence="8 9">PLY_AMNH</strain>
    </source>
</reference>
<dbReference type="PROSITE" id="PS51918">
    <property type="entry name" value="RADICAL_SAM"/>
    <property type="match status" value="1"/>
</dbReference>
<dbReference type="GO" id="GO:0051539">
    <property type="term" value="F:4 iron, 4 sulfur cluster binding"/>
    <property type="evidence" value="ECO:0007669"/>
    <property type="project" value="UniProtKB-KW"/>
</dbReference>
<dbReference type="Proteomes" id="UP001190700">
    <property type="component" value="Unassembled WGS sequence"/>
</dbReference>
<proteinExistence type="predicted"/>
<dbReference type="Gene3D" id="3.20.20.70">
    <property type="entry name" value="Aldolase class I"/>
    <property type="match status" value="1"/>
</dbReference>
<dbReference type="GO" id="GO:0003824">
    <property type="term" value="F:catalytic activity"/>
    <property type="evidence" value="ECO:0007669"/>
    <property type="project" value="InterPro"/>
</dbReference>
<feature type="domain" description="Radical SAM core" evidence="7">
    <location>
        <begin position="231"/>
        <end position="452"/>
    </location>
</feature>
<protein>
    <recommendedName>
        <fullName evidence="7">Radical SAM core domain-containing protein</fullName>
    </recommendedName>
</protein>
<keyword evidence="5" id="KW-0408">Iron</keyword>
<evidence type="ECO:0000256" key="3">
    <source>
        <dbReference type="ARBA" id="ARBA00022691"/>
    </source>
</evidence>
<dbReference type="AlphaFoldDB" id="A0AAE0BR12"/>
<evidence type="ECO:0000256" key="4">
    <source>
        <dbReference type="ARBA" id="ARBA00022723"/>
    </source>
</evidence>
<evidence type="ECO:0000313" key="8">
    <source>
        <dbReference type="EMBL" id="KAK3241186.1"/>
    </source>
</evidence>
<keyword evidence="6" id="KW-0411">Iron-sulfur</keyword>
<keyword evidence="4" id="KW-0479">Metal-binding</keyword>
<dbReference type="GO" id="GO:0046872">
    <property type="term" value="F:metal ion binding"/>
    <property type="evidence" value="ECO:0007669"/>
    <property type="project" value="UniProtKB-KW"/>
</dbReference>
<dbReference type="Pfam" id="PF04055">
    <property type="entry name" value="Radical_SAM"/>
    <property type="match status" value="1"/>
</dbReference>
<dbReference type="InterPro" id="IPR007197">
    <property type="entry name" value="rSAM"/>
</dbReference>